<name>A0ABR8ZD55_9FLAO</name>
<evidence type="ECO:0000256" key="7">
    <source>
        <dbReference type="ARBA" id="ARBA00023004"/>
    </source>
</evidence>
<dbReference type="InterPro" id="IPR015422">
    <property type="entry name" value="PyrdxlP-dep_Trfase_small"/>
</dbReference>
<evidence type="ECO:0000259" key="11">
    <source>
        <dbReference type="Pfam" id="PF00266"/>
    </source>
</evidence>
<dbReference type="PROSITE" id="PS00595">
    <property type="entry name" value="AA_TRANSFER_CLASS_5"/>
    <property type="match status" value="1"/>
</dbReference>
<comment type="similarity">
    <text evidence="2">Belongs to the class-V pyridoxal-phosphate-dependent aminotransferase family. NifS/IscS subfamily.</text>
</comment>
<evidence type="ECO:0000256" key="2">
    <source>
        <dbReference type="ARBA" id="ARBA00006490"/>
    </source>
</evidence>
<comment type="catalytic activity">
    <reaction evidence="9">
        <text>(sulfur carrier)-H + L-cysteine = (sulfur carrier)-SH + L-alanine</text>
        <dbReference type="Rhea" id="RHEA:43892"/>
        <dbReference type="Rhea" id="RHEA-COMP:14737"/>
        <dbReference type="Rhea" id="RHEA-COMP:14739"/>
        <dbReference type="ChEBI" id="CHEBI:29917"/>
        <dbReference type="ChEBI" id="CHEBI:35235"/>
        <dbReference type="ChEBI" id="CHEBI:57972"/>
        <dbReference type="ChEBI" id="CHEBI:64428"/>
        <dbReference type="EC" id="2.8.1.7"/>
    </reaction>
</comment>
<dbReference type="Gene3D" id="3.40.640.10">
    <property type="entry name" value="Type I PLP-dependent aspartate aminotransferase-like (Major domain)"/>
    <property type="match status" value="1"/>
</dbReference>
<evidence type="ECO:0000256" key="8">
    <source>
        <dbReference type="ARBA" id="ARBA00023014"/>
    </source>
</evidence>
<dbReference type="EMBL" id="JACYFS010000003">
    <property type="protein sequence ID" value="MBD8083009.1"/>
    <property type="molecule type" value="Genomic_DNA"/>
</dbReference>
<feature type="domain" description="Aminotransferase class V" evidence="11">
    <location>
        <begin position="2"/>
        <end position="360"/>
    </location>
</feature>
<evidence type="ECO:0000313" key="12">
    <source>
        <dbReference type="EMBL" id="MBD8083009.1"/>
    </source>
</evidence>
<dbReference type="InterPro" id="IPR018247">
    <property type="entry name" value="EF_Hand_1_Ca_BS"/>
</dbReference>
<reference evidence="12 13" key="1">
    <citation type="submission" date="2020-09" db="EMBL/GenBank/DDBJ databases">
        <title>Genome seq and assembly of Chryseobacterium sp.</title>
        <authorList>
            <person name="Chhetri G."/>
        </authorList>
    </citation>
    <scope>NUCLEOTIDE SEQUENCE [LARGE SCALE GENOMIC DNA]</scope>
    <source>
        <strain evidence="12 13">GCR10</strain>
    </source>
</reference>
<evidence type="ECO:0000256" key="4">
    <source>
        <dbReference type="ARBA" id="ARBA00022679"/>
    </source>
</evidence>
<dbReference type="PIRSF" id="PIRSF005572">
    <property type="entry name" value="NifS"/>
    <property type="match status" value="1"/>
</dbReference>
<dbReference type="PANTHER" id="PTHR11601">
    <property type="entry name" value="CYSTEINE DESULFURYLASE FAMILY MEMBER"/>
    <property type="match status" value="1"/>
</dbReference>
<evidence type="ECO:0000256" key="1">
    <source>
        <dbReference type="ARBA" id="ARBA00001933"/>
    </source>
</evidence>
<dbReference type="InterPro" id="IPR015424">
    <property type="entry name" value="PyrdxlP-dep_Trfase"/>
</dbReference>
<dbReference type="Pfam" id="PF00266">
    <property type="entry name" value="Aminotran_5"/>
    <property type="match status" value="1"/>
</dbReference>
<dbReference type="PANTHER" id="PTHR11601:SF34">
    <property type="entry name" value="CYSTEINE DESULFURASE"/>
    <property type="match status" value="1"/>
</dbReference>
<dbReference type="PROSITE" id="PS00018">
    <property type="entry name" value="EF_HAND_1"/>
    <property type="match status" value="1"/>
</dbReference>
<dbReference type="InterPro" id="IPR020578">
    <property type="entry name" value="Aminotrans_V_PyrdxlP_BS"/>
</dbReference>
<evidence type="ECO:0000256" key="3">
    <source>
        <dbReference type="ARBA" id="ARBA00012239"/>
    </source>
</evidence>
<dbReference type="RefSeq" id="WP_191736960.1">
    <property type="nucleotide sequence ID" value="NZ_JACYFS010000003.1"/>
</dbReference>
<dbReference type="SUPFAM" id="SSF53383">
    <property type="entry name" value="PLP-dependent transferases"/>
    <property type="match status" value="1"/>
</dbReference>
<dbReference type="InterPro" id="IPR016454">
    <property type="entry name" value="Cysteine_dSase"/>
</dbReference>
<keyword evidence="8" id="KW-0411">Iron-sulfur</keyword>
<keyword evidence="13" id="KW-1185">Reference proteome</keyword>
<sequence length="369" mass="40854">MIYLDNASTTNVDPTVFNEMTPYFTLMYHNASSNYLNAKAVKLKIEESREICAKIINCDASEIVFTSGATESINMALKGYMEENFDKGNHIITCKTEHKAVLKTCEYLETKGIDVTYLDVNKDGAIDLAELESSINSNTALISIMLVNNETGVIHDLKKISEIAQKYNITVFCDATQALGKITVDVQELGIDMLCMSAHKINGPKGIGFLYFKKHIKLSPLLHGGSQENNMRSGTYNTPLIVGLGKACDLASSNLQINQKHSKKLFESIIEKLATLKSIEIIALNTNRVFNIINMRVTGLDASFFVESNKEINVSNGSACTSRIIEGSHVLKAMGFSDIEASECLRISFDKNTTEEELNILYQQLKNVC</sequence>
<evidence type="ECO:0000256" key="9">
    <source>
        <dbReference type="ARBA" id="ARBA00050776"/>
    </source>
</evidence>
<keyword evidence="6" id="KW-0663">Pyridoxal phosphate</keyword>
<evidence type="ECO:0000256" key="10">
    <source>
        <dbReference type="RuleBase" id="RU004504"/>
    </source>
</evidence>
<dbReference type="Gene3D" id="3.90.1150.10">
    <property type="entry name" value="Aspartate Aminotransferase, domain 1"/>
    <property type="match status" value="1"/>
</dbReference>
<keyword evidence="7" id="KW-0408">Iron</keyword>
<accession>A0ABR8ZD55</accession>
<comment type="cofactor">
    <cofactor evidence="1 10">
        <name>pyridoxal 5'-phosphate</name>
        <dbReference type="ChEBI" id="CHEBI:597326"/>
    </cofactor>
</comment>
<evidence type="ECO:0000256" key="5">
    <source>
        <dbReference type="ARBA" id="ARBA00022723"/>
    </source>
</evidence>
<protein>
    <recommendedName>
        <fullName evidence="3">cysteine desulfurase</fullName>
        <ecNumber evidence="3">2.8.1.7</ecNumber>
    </recommendedName>
</protein>
<dbReference type="EC" id="2.8.1.7" evidence="3"/>
<evidence type="ECO:0000256" key="6">
    <source>
        <dbReference type="ARBA" id="ARBA00022898"/>
    </source>
</evidence>
<gene>
    <name evidence="12" type="ORF">IC610_11335</name>
</gene>
<proteinExistence type="inferred from homology"/>
<comment type="caution">
    <text evidence="12">The sequence shown here is derived from an EMBL/GenBank/DDBJ whole genome shotgun (WGS) entry which is preliminary data.</text>
</comment>
<keyword evidence="5" id="KW-0479">Metal-binding</keyword>
<evidence type="ECO:0000313" key="13">
    <source>
        <dbReference type="Proteomes" id="UP000637299"/>
    </source>
</evidence>
<organism evidence="12 13">
    <name type="scientific">Chryseobacterium caseinilyticum</name>
    <dbReference type="NCBI Taxonomy" id="2771428"/>
    <lineage>
        <taxon>Bacteria</taxon>
        <taxon>Pseudomonadati</taxon>
        <taxon>Bacteroidota</taxon>
        <taxon>Flavobacteriia</taxon>
        <taxon>Flavobacteriales</taxon>
        <taxon>Weeksellaceae</taxon>
        <taxon>Chryseobacterium group</taxon>
        <taxon>Chryseobacterium</taxon>
    </lineage>
</organism>
<dbReference type="InterPro" id="IPR015421">
    <property type="entry name" value="PyrdxlP-dep_Trfase_major"/>
</dbReference>
<dbReference type="InterPro" id="IPR000192">
    <property type="entry name" value="Aminotrans_V_dom"/>
</dbReference>
<keyword evidence="4" id="KW-0808">Transferase</keyword>
<dbReference type="Proteomes" id="UP000637299">
    <property type="component" value="Unassembled WGS sequence"/>
</dbReference>